<sequence length="400" mass="44277">MSDQRPRNEVRIQFKTDSAGSGVSDCNVPCFTSDERAEGEAVSHLAGLGMKAQVKITVKGIVRTTMHPHPAGIVDDGYQISTLTVLSDVLEHKAIGQSSPSTNAPQCLKVPFSFSMIEYEMKRKSSGGSDHTDSLMKLGLPPSSDSQRSSTWRSRLFKHNADSHFHVTYTVSASIYAENRQVASAKRDFHYVPLSPPQPPVSVADFPGEYTLFATHVAPPSQPIKKNYIREIHISSDEPEPLVMRLSDGRGSTKTFLDFRLACLEQATLPQMCRVKLQLLSKTITTPCWHGKWVPTMDEVHNTDASSLKTDTSHEQTYNMAIEKWLPSYDAGVAGLNTVTATLPLRFFVTRGEMPASTFFTPLLSRRYALDVRVSFPGAARSELRLCLPLQIVYTDVVQG</sequence>
<reference evidence="2 3" key="1">
    <citation type="submission" date="2021-11" db="EMBL/GenBank/DDBJ databases">
        <title>Black yeast isolated from Biological Soil Crust.</title>
        <authorList>
            <person name="Kurbessoian T."/>
        </authorList>
    </citation>
    <scope>NUCLEOTIDE SEQUENCE [LARGE SCALE GENOMIC DNA]</scope>
    <source>
        <strain evidence="2 3">CCFEE 5522</strain>
    </source>
</reference>
<protein>
    <recommendedName>
        <fullName evidence="4">Arrestin-like N-terminal domain-containing protein</fullName>
    </recommendedName>
</protein>
<evidence type="ECO:0000313" key="3">
    <source>
        <dbReference type="Proteomes" id="UP001324427"/>
    </source>
</evidence>
<evidence type="ECO:0000256" key="1">
    <source>
        <dbReference type="SAM" id="MobiDB-lite"/>
    </source>
</evidence>
<gene>
    <name evidence="2" type="ORF">LTR36_007436</name>
</gene>
<dbReference type="AlphaFoldDB" id="A0AAV9J9D8"/>
<organism evidence="2 3">
    <name type="scientific">Oleoguttula mirabilis</name>
    <dbReference type="NCBI Taxonomy" id="1507867"/>
    <lineage>
        <taxon>Eukaryota</taxon>
        <taxon>Fungi</taxon>
        <taxon>Dikarya</taxon>
        <taxon>Ascomycota</taxon>
        <taxon>Pezizomycotina</taxon>
        <taxon>Dothideomycetes</taxon>
        <taxon>Dothideomycetidae</taxon>
        <taxon>Mycosphaerellales</taxon>
        <taxon>Teratosphaeriaceae</taxon>
        <taxon>Oleoguttula</taxon>
    </lineage>
</organism>
<proteinExistence type="predicted"/>
<name>A0AAV9J9D8_9PEZI</name>
<accession>A0AAV9J9D8</accession>
<feature type="region of interest" description="Disordered" evidence="1">
    <location>
        <begin position="125"/>
        <end position="151"/>
    </location>
</feature>
<comment type="caution">
    <text evidence="2">The sequence shown here is derived from an EMBL/GenBank/DDBJ whole genome shotgun (WGS) entry which is preliminary data.</text>
</comment>
<dbReference type="Proteomes" id="UP001324427">
    <property type="component" value="Unassembled WGS sequence"/>
</dbReference>
<dbReference type="EMBL" id="JAVFHQ010000049">
    <property type="protein sequence ID" value="KAK4541727.1"/>
    <property type="molecule type" value="Genomic_DNA"/>
</dbReference>
<keyword evidence="3" id="KW-1185">Reference proteome</keyword>
<evidence type="ECO:0000313" key="2">
    <source>
        <dbReference type="EMBL" id="KAK4541727.1"/>
    </source>
</evidence>
<evidence type="ECO:0008006" key="4">
    <source>
        <dbReference type="Google" id="ProtNLM"/>
    </source>
</evidence>